<evidence type="ECO:0000259" key="1">
    <source>
        <dbReference type="PROSITE" id="PS51819"/>
    </source>
</evidence>
<proteinExistence type="predicted"/>
<organism evidence="2 3">
    <name type="scientific">Paraburkholderia elongata</name>
    <dbReference type="NCBI Taxonomy" id="2675747"/>
    <lineage>
        <taxon>Bacteria</taxon>
        <taxon>Pseudomonadati</taxon>
        <taxon>Pseudomonadota</taxon>
        <taxon>Betaproteobacteria</taxon>
        <taxon>Burkholderiales</taxon>
        <taxon>Burkholderiaceae</taxon>
        <taxon>Paraburkholderia</taxon>
    </lineage>
</organism>
<dbReference type="InterPro" id="IPR029068">
    <property type="entry name" value="Glyas_Bleomycin-R_OHBP_Dase"/>
</dbReference>
<name>A0A972NN29_9BURK</name>
<comment type="caution">
    <text evidence="2">The sequence shown here is derived from an EMBL/GenBank/DDBJ whole genome shotgun (WGS) entry which is preliminary data.</text>
</comment>
<dbReference type="Pfam" id="PF00903">
    <property type="entry name" value="Glyoxalase"/>
    <property type="match status" value="1"/>
</dbReference>
<dbReference type="PANTHER" id="PTHR35006">
    <property type="entry name" value="GLYOXALASE FAMILY PROTEIN (AFU_ORTHOLOGUE AFUA_5G14830)"/>
    <property type="match status" value="1"/>
</dbReference>
<reference evidence="2 3" key="1">
    <citation type="submission" date="2019-11" db="EMBL/GenBank/DDBJ databases">
        <title>Metabolism of dissolved organic matter in forest soils.</title>
        <authorList>
            <person name="Cyle K.T."/>
            <person name="Wilhelm R.C."/>
            <person name="Martinez C.E."/>
        </authorList>
    </citation>
    <scope>NUCLEOTIDE SEQUENCE [LARGE SCALE GENOMIC DNA]</scope>
    <source>
        <strain evidence="2 3">5N</strain>
    </source>
</reference>
<dbReference type="Gene3D" id="3.10.180.10">
    <property type="entry name" value="2,3-Dihydroxybiphenyl 1,2-Dioxygenase, domain 1"/>
    <property type="match status" value="1"/>
</dbReference>
<feature type="domain" description="VOC" evidence="1">
    <location>
        <begin position="1"/>
        <end position="117"/>
    </location>
</feature>
<dbReference type="EMBL" id="WOEZ01000075">
    <property type="protein sequence ID" value="NPT55936.1"/>
    <property type="molecule type" value="Genomic_DNA"/>
</dbReference>
<dbReference type="InterPro" id="IPR037523">
    <property type="entry name" value="VOC_core"/>
</dbReference>
<accession>A0A972NN29</accession>
<dbReference type="PANTHER" id="PTHR35006:SF2">
    <property type="entry name" value="GLYOXALASE FAMILY PROTEIN (AFU_ORTHOLOGUE AFUA_5G14830)"/>
    <property type="match status" value="1"/>
</dbReference>
<dbReference type="RefSeq" id="WP_172165759.1">
    <property type="nucleotide sequence ID" value="NZ_WOEZ01000075.1"/>
</dbReference>
<evidence type="ECO:0000313" key="3">
    <source>
        <dbReference type="Proteomes" id="UP000655523"/>
    </source>
</evidence>
<dbReference type="InterPro" id="IPR004360">
    <property type="entry name" value="Glyas_Fos-R_dOase_dom"/>
</dbReference>
<dbReference type="AlphaFoldDB" id="A0A972NN29"/>
<evidence type="ECO:0000313" key="2">
    <source>
        <dbReference type="EMBL" id="NPT55936.1"/>
    </source>
</evidence>
<dbReference type="Proteomes" id="UP000655523">
    <property type="component" value="Unassembled WGS sequence"/>
</dbReference>
<keyword evidence="3" id="KW-1185">Reference proteome</keyword>
<dbReference type="PROSITE" id="PS51819">
    <property type="entry name" value="VOC"/>
    <property type="match status" value="1"/>
</dbReference>
<sequence>MIDHIYLPVSDLERSSEFYKKLLEPLGIDMPYKFDQLHGFAINSNPGFWLKNGEVAKDLYVAFTAKSADAVRASYKAAIDAGATSNKEPSLRPEWRADYFAANIGDPDGYNIEIAYKPWLYK</sequence>
<gene>
    <name evidence="2" type="ORF">GNZ13_15375</name>
</gene>
<dbReference type="CDD" id="cd07262">
    <property type="entry name" value="VOC_like"/>
    <property type="match status" value="1"/>
</dbReference>
<dbReference type="SUPFAM" id="SSF54593">
    <property type="entry name" value="Glyoxalase/Bleomycin resistance protein/Dihydroxybiphenyl dioxygenase"/>
    <property type="match status" value="1"/>
</dbReference>
<protein>
    <submittedName>
        <fullName evidence="2">VOC family protein</fullName>
    </submittedName>
</protein>